<proteinExistence type="predicted"/>
<keyword evidence="4" id="KW-0067">ATP-binding</keyword>
<dbReference type="Pfam" id="PF00580">
    <property type="entry name" value="UvrD-helicase"/>
    <property type="match status" value="1"/>
</dbReference>
<dbReference type="InterPro" id="IPR027785">
    <property type="entry name" value="UvrD-like_helicase_C"/>
</dbReference>
<comment type="caution">
    <text evidence="8">The sequence shown here is derived from an EMBL/GenBank/DDBJ whole genome shotgun (WGS) entry which is preliminary data.</text>
</comment>
<name>A0A1Y3YXC0_9BACE</name>
<dbReference type="GO" id="GO:0043138">
    <property type="term" value="F:3'-5' DNA helicase activity"/>
    <property type="evidence" value="ECO:0007669"/>
    <property type="project" value="TreeGrafter"/>
</dbReference>
<keyword evidence="2" id="KW-0378">Hydrolase</keyword>
<keyword evidence="3" id="KW-0347">Helicase</keyword>
<dbReference type="GO" id="GO:0000725">
    <property type="term" value="P:recombinational repair"/>
    <property type="evidence" value="ECO:0007669"/>
    <property type="project" value="TreeGrafter"/>
</dbReference>
<feature type="domain" description="UvrD-like helicase ATP-binding" evidence="6">
    <location>
        <begin position="265"/>
        <end position="330"/>
    </location>
</feature>
<dbReference type="GO" id="GO:0016787">
    <property type="term" value="F:hydrolase activity"/>
    <property type="evidence" value="ECO:0007669"/>
    <property type="project" value="UniProtKB-KW"/>
</dbReference>
<evidence type="ECO:0000259" key="6">
    <source>
        <dbReference type="Pfam" id="PF00580"/>
    </source>
</evidence>
<dbReference type="Gene3D" id="3.40.50.300">
    <property type="entry name" value="P-loop containing nucleotide triphosphate hydrolases"/>
    <property type="match status" value="3"/>
</dbReference>
<sequence>MRLEKWFISNLDDSQRQIIIRDPNENLIVQGSAGSGKTNLAIHRAVQASAFSDSYAIVVYTMALKRMVAYGLEALDLDKERIAYDWAWEHRGFDLIGDVYCRGNIKSVNSYPVYYLIQNEKVYKFESSRLGNYSVNSNGVKIDSKFKRLETSINPSFIRDMGSYSISTDVEIIDENNLTQQGEIYYFIEISNKNVFIVQNGVIRQFEKVQSYDQGKKDYPNDLLVSIDFADWVADTYYRNFGRRISWFREIPVEFGIDITNPEMVLIPSGTLFRKAESKIDYLIVDEAQDFDVSDYQHRFLPKVNKSISLFGDSAQKIYNNRGASMDDITAALRYRRLFLKYNYRLPKSIAKVAQDIVYPSIDLLSDNMKDGGNSDYPQYPKPVIQKFESKDKELEAILNKIRLEDLDDVAILVPLESDVKYVHDFFSKNGVQTQVLYRTGKIAPYRTINTLDFTNNDLPCILTYHAAKGTEFDNVFIPFANNADIPDRNAFYVACTRASHSLTISFSAKKITQYLTNVNPDTIVERNVPDDAWIGTRPIKK</sequence>
<accession>A0A1Y3YXC0</accession>
<evidence type="ECO:0000256" key="4">
    <source>
        <dbReference type="ARBA" id="ARBA00022840"/>
    </source>
</evidence>
<feature type="domain" description="UvrD-like helicase C-terminal" evidence="7">
    <location>
        <begin position="461"/>
        <end position="505"/>
    </location>
</feature>
<dbReference type="PANTHER" id="PTHR11070:SF2">
    <property type="entry name" value="ATP-DEPENDENT DNA HELICASE SRS2"/>
    <property type="match status" value="1"/>
</dbReference>
<evidence type="ECO:0000256" key="2">
    <source>
        <dbReference type="ARBA" id="ARBA00022801"/>
    </source>
</evidence>
<evidence type="ECO:0000259" key="7">
    <source>
        <dbReference type="Pfam" id="PF13538"/>
    </source>
</evidence>
<dbReference type="InterPro" id="IPR027417">
    <property type="entry name" value="P-loop_NTPase"/>
</dbReference>
<dbReference type="GO" id="GO:0005524">
    <property type="term" value="F:ATP binding"/>
    <property type="evidence" value="ECO:0007669"/>
    <property type="project" value="UniProtKB-KW"/>
</dbReference>
<evidence type="ECO:0000313" key="9">
    <source>
        <dbReference type="Proteomes" id="UP000195386"/>
    </source>
</evidence>
<dbReference type="PANTHER" id="PTHR11070">
    <property type="entry name" value="UVRD / RECB / PCRA DNA HELICASE FAMILY MEMBER"/>
    <property type="match status" value="1"/>
</dbReference>
<evidence type="ECO:0000256" key="1">
    <source>
        <dbReference type="ARBA" id="ARBA00022741"/>
    </source>
</evidence>
<dbReference type="SUPFAM" id="SSF52540">
    <property type="entry name" value="P-loop containing nucleoside triphosphate hydrolases"/>
    <property type="match status" value="1"/>
</dbReference>
<protein>
    <recommendedName>
        <fullName evidence="5">DNA 3'-5' helicase II</fullName>
    </recommendedName>
</protein>
<evidence type="ECO:0000256" key="3">
    <source>
        <dbReference type="ARBA" id="ARBA00022806"/>
    </source>
</evidence>
<dbReference type="EMBL" id="NFII01000002">
    <property type="protein sequence ID" value="OUO02486.1"/>
    <property type="molecule type" value="Genomic_DNA"/>
</dbReference>
<dbReference type="AlphaFoldDB" id="A0A1Y3YXC0"/>
<dbReference type="Pfam" id="PF13538">
    <property type="entry name" value="UvrD_C_2"/>
    <property type="match status" value="1"/>
</dbReference>
<dbReference type="GO" id="GO:0003677">
    <property type="term" value="F:DNA binding"/>
    <property type="evidence" value="ECO:0007669"/>
    <property type="project" value="InterPro"/>
</dbReference>
<dbReference type="Proteomes" id="UP000195386">
    <property type="component" value="Unassembled WGS sequence"/>
</dbReference>
<organism evidence="8 9">
    <name type="scientific">Bacteroides clarus</name>
    <dbReference type="NCBI Taxonomy" id="626929"/>
    <lineage>
        <taxon>Bacteria</taxon>
        <taxon>Pseudomonadati</taxon>
        <taxon>Bacteroidota</taxon>
        <taxon>Bacteroidia</taxon>
        <taxon>Bacteroidales</taxon>
        <taxon>Bacteroidaceae</taxon>
        <taxon>Bacteroides</taxon>
    </lineage>
</organism>
<reference evidence="9" key="1">
    <citation type="submission" date="2017-04" db="EMBL/GenBank/DDBJ databases">
        <title>Function of individual gut microbiota members based on whole genome sequencing of pure cultures obtained from chicken caecum.</title>
        <authorList>
            <person name="Medvecky M."/>
            <person name="Cejkova D."/>
            <person name="Polansky O."/>
            <person name="Karasova D."/>
            <person name="Kubasova T."/>
            <person name="Cizek A."/>
            <person name="Rychlik I."/>
        </authorList>
    </citation>
    <scope>NUCLEOTIDE SEQUENCE [LARGE SCALE GENOMIC DNA]</scope>
    <source>
        <strain evidence="9">An43</strain>
    </source>
</reference>
<keyword evidence="1" id="KW-0547">Nucleotide-binding</keyword>
<gene>
    <name evidence="8" type="ORF">B5F97_02900</name>
</gene>
<evidence type="ECO:0000313" key="8">
    <source>
        <dbReference type="EMBL" id="OUO02486.1"/>
    </source>
</evidence>
<dbReference type="InterPro" id="IPR000212">
    <property type="entry name" value="DNA_helicase_UvrD/REP"/>
</dbReference>
<evidence type="ECO:0000256" key="5">
    <source>
        <dbReference type="ARBA" id="ARBA00034923"/>
    </source>
</evidence>
<dbReference type="RefSeq" id="WP_087425387.1">
    <property type="nucleotide sequence ID" value="NZ_NFII01000002.1"/>
</dbReference>
<dbReference type="InterPro" id="IPR014016">
    <property type="entry name" value="UvrD-like_ATP-bd"/>
</dbReference>